<dbReference type="eggNOG" id="KOG0891">
    <property type="taxonomic scope" value="Eukaryota"/>
</dbReference>
<proteinExistence type="inferred from homology"/>
<dbReference type="InParanoid" id="A2FRM9"/>
<dbReference type="PROSITE" id="PS00916">
    <property type="entry name" value="PI3_4_KINASE_2"/>
    <property type="match status" value="1"/>
</dbReference>
<evidence type="ECO:0000256" key="8">
    <source>
        <dbReference type="ARBA" id="ARBA00048679"/>
    </source>
</evidence>
<dbReference type="PANTHER" id="PTHR11139:SF9">
    <property type="entry name" value="SERINE_THREONINE-PROTEIN KINASE MTOR"/>
    <property type="match status" value="1"/>
</dbReference>
<dbReference type="GO" id="GO:0044877">
    <property type="term" value="F:protein-containing complex binding"/>
    <property type="evidence" value="ECO:0007669"/>
    <property type="project" value="InterPro"/>
</dbReference>
<dbReference type="STRING" id="5722.A2FRM9"/>
<dbReference type="SMART" id="SM01343">
    <property type="entry name" value="FATC"/>
    <property type="match status" value="1"/>
</dbReference>
<dbReference type="GO" id="GO:0005737">
    <property type="term" value="C:cytoplasm"/>
    <property type="evidence" value="ECO:0000318"/>
    <property type="project" value="GO_Central"/>
</dbReference>
<dbReference type="InterPro" id="IPR016024">
    <property type="entry name" value="ARM-type_fold"/>
</dbReference>
<keyword evidence="14" id="KW-1185">Reference proteome</keyword>
<organism evidence="13 14">
    <name type="scientific">Trichomonas vaginalis (strain ATCC PRA-98 / G3)</name>
    <dbReference type="NCBI Taxonomy" id="412133"/>
    <lineage>
        <taxon>Eukaryota</taxon>
        <taxon>Metamonada</taxon>
        <taxon>Parabasalia</taxon>
        <taxon>Trichomonadida</taxon>
        <taxon>Trichomonadidae</taxon>
        <taxon>Trichomonas</taxon>
    </lineage>
</organism>
<evidence type="ECO:0000256" key="4">
    <source>
        <dbReference type="ARBA" id="ARBA00022741"/>
    </source>
</evidence>
<dbReference type="RefSeq" id="XP_001305378.1">
    <property type="nucleotide sequence ID" value="XM_001305377.1"/>
</dbReference>
<keyword evidence="4 9" id="KW-0547">Nucleotide-binding</keyword>
<dbReference type="PANTHER" id="PTHR11139">
    <property type="entry name" value="ATAXIA TELANGIECTASIA MUTATED ATM -RELATED"/>
    <property type="match status" value="1"/>
</dbReference>
<sequence>MDLPSLPIPKTFLEMQKTYEEYYASFTLEMEPLAAEKFDSYIKEYVAMLVKISKQPVIENVARTAIGILSLHNCGYPDFNVLARIFDRIVPQMDKEYIRFTCWVAGKFVHHPNYEQSRYVHHLFKRCLGWIRAHGRRARHMSAARMIEALAQNAGSDIVISYSQLQTAIWLLVSHPSLQLVDATADAIAMFARATIRYGRSELDSFMNFFDLLCSRLISLGSRMKIYTALKILQQLIKSCSDYFLPHFQSLFKNLYEFCSSKSSLVQSAAYVTLTYFVYIDKQQFVTNVFPILMDTLKTILPEFPKEISDATAILIQQCPDTAFEQIEVIKQCACDANYDYDSGCRILIKLLQTYGEKALPIREDFIEELLKAELTELTSEFFIEYTKLRTKEFGHKLCDRIYSEIAKEVNEQTIIALETLSKVPLEAIYNHDRFLCLITDKFSEKSKQVRCIIPKAMYHLSRSNTSLADPIARKLFQLAIFDSDENVRLSILDILTESATKKLASPESIQYVGIFTSDGSVNVRKSAFKLIAKVAEENPMGFAAVTRESMLNYFFTIRNIPSIRTRAKLISTFPDLIRACALTVNIYSLTIIDIVVQCLVHPLDISKISNFYDAQSANDIWINMCECLKIVAPIDPTTVAKYVSDLIPALCQHLEVTEKRSTILSSLSLLYVLLSPPASMLETRAMIPVIVGACSKFLGMTHSRKCRMATLKVIGAIGVIDIHQRPANTVCEPPDFADDELTRNFFHPSRDMSTGQIDDTLLLNPQTGEQCIHSIVSNALLDIFKDNSLSEYHQDTALALVEILEAPKTAVLPYFDKFVTKMVDRIETGTDSDLEIYLPLFSRIVQSSGQSATPFIERTLKIINSRFNSDLAQQFLDLIMSFAQVMKDLFANYSAKTVCMLIQFLNDKRTTDEKPCLAVIETFSNICEYSTDLNYLIITSVSETIMRDNTIRTIKLAGLQMFDKLVRSVDIFKKIGPIVRSLEYCLASNDEQIVRQAMNLLYSLLLAQGRNFLLNADPILDYIKIHNLETPQLHDIIKAVSQGQGYASFVPIPQPSLRVPRSHSTNLNHVFSEEVIISKIMTPAVGYSRHLEQWLHSFVLTTIAYSPLQCIRVCSSIASTYRPLAMSLFKVAFLSCWKQFGENGRKQTESTFLSLINAPENYDNVVREILDLVFFMSKMDIPINIPAQDICKACIRYGYNSLALYILQHELYNEPSPDIIKTVSLLIDGYMETGEWNNAIAVWKEYMPKVAALSRPETVSKLRIWDRIMPYFNDKFHKGDVSVFPSLVKSLAGMARWNELGDLMDNFVKLNLSLQRSAAPYVANAMMHLRRWDDLDKALQSAPDDSLRCFTLRAISQLHRKKYEEVDKTIENAFSLLASRPITMWGINQRINTDTMLVAQQLVEISDMKNWMNNENLRPYIEAVWSERLATAPRNFDLWLKILGNRATLTGAHRDISYIEFFNLKSQTMDTKLHMNSFNALFHGVDPLTTTDPLPRISYVVAQWNTGDKYKAMKEMDEICKDVSGELVDRCHAIYASWLIETGESINDFKLAFDNLKDNPVVTQFVSDTVNRLSQRKVSNTSALFLPKAVISKMNEQSFDLEVLRMWCDVNTQLIALDKQETAKYVTNAIDALTHCCLIAPSFTDIVQLLNLFFEHANIENVFNHATNGYLNRLSPKLILQASPQVLVQLSHPVPAVAQYVHNMVLNLLHEHYHELIFSVIVMKFSRDNARAKAAFNLFDEFKKMNPSAHDEVFTIRKCLLRAAVTWYEKVMQRITDAFDHYALQQYDMMVETLRSITQMVQTPKCALHEEFATTYGTNIATLSKILKVFNPLNKNQMMQVTQWCKSMQALLADDIKKIRIIQLASISESLAEKTHFQLAVPGTYKPGKPIIRIKYFVGQFSVYMSKQQPKDVVICGEDGNFYQYLVKGHEDLRLDERIQQFFRLINSYLKRETYFGAHVIQTMSVIPLSITNGLVQWVSGTDTLRSVVEQFRRLKQRDPIQEYALTEKLSHQSFDYMLPIQKMNIIMKVMSVVPSTDLANYFYLKARSPNVWHKRISTFAISAAITSMVGYVIGLGDRHPSNILIDRFTGKVIHIDFGDCFERASKRKFLPEVVPFRLTRMMVKAMGVTGTAGTFSTAFINTSRVLRENKRVLIMVLAIFVHEPLVDPREKKSSASTDKEKAKSFISFSEVTGSVIDKGRVLLMDPSDKTTDTEMRARVNTKLSGSDFGTEKPLSIEEQAQRLIKEATDNYNIAKMYSGWCPFW</sequence>
<dbReference type="PROSITE" id="PS51189">
    <property type="entry name" value="FAT"/>
    <property type="match status" value="1"/>
</dbReference>
<keyword evidence="3" id="KW-0677">Repeat</keyword>
<dbReference type="OrthoDB" id="381190at2759"/>
<evidence type="ECO:0000256" key="6">
    <source>
        <dbReference type="ARBA" id="ARBA00022840"/>
    </source>
</evidence>
<gene>
    <name evidence="13" type="ORF">TVAG_327580</name>
</gene>
<evidence type="ECO:0000256" key="9">
    <source>
        <dbReference type="RuleBase" id="RU364109"/>
    </source>
</evidence>
<evidence type="ECO:0000313" key="14">
    <source>
        <dbReference type="Proteomes" id="UP000001542"/>
    </source>
</evidence>
<dbReference type="SMART" id="SM00146">
    <property type="entry name" value="PI3Kc"/>
    <property type="match status" value="1"/>
</dbReference>
<dbReference type="KEGG" id="tva:4750164"/>
<dbReference type="Gene3D" id="1.25.10.10">
    <property type="entry name" value="Leucine-rich Repeat Variant"/>
    <property type="match status" value="3"/>
</dbReference>
<dbReference type="Pfam" id="PF11865">
    <property type="entry name" value="mTOR_dom"/>
    <property type="match status" value="1"/>
</dbReference>
<dbReference type="FunFam" id="1.10.1070.11:FF:000029">
    <property type="entry name" value="Serine/threonine-protein kinase TOR"/>
    <property type="match status" value="1"/>
</dbReference>
<reference evidence="13" key="1">
    <citation type="submission" date="2006-10" db="EMBL/GenBank/DDBJ databases">
        <authorList>
            <person name="Amadeo P."/>
            <person name="Zhao Q."/>
            <person name="Wortman J."/>
            <person name="Fraser-Liggett C."/>
            <person name="Carlton J."/>
        </authorList>
    </citation>
    <scope>NUCLEOTIDE SEQUENCE</scope>
    <source>
        <strain evidence="13">G3</strain>
    </source>
</reference>
<dbReference type="SUPFAM" id="SSF48371">
    <property type="entry name" value="ARM repeat"/>
    <property type="match status" value="1"/>
</dbReference>
<keyword evidence="6 9" id="KW-0067">ATP-binding</keyword>
<evidence type="ECO:0000256" key="7">
    <source>
        <dbReference type="ARBA" id="ARBA00047899"/>
    </source>
</evidence>
<dbReference type="EC" id="2.7.11.1" evidence="9"/>
<evidence type="ECO:0000256" key="1">
    <source>
        <dbReference type="ARBA" id="ARBA00011031"/>
    </source>
</evidence>
<dbReference type="InterPro" id="IPR018936">
    <property type="entry name" value="PI3/4_kinase_CS"/>
</dbReference>
<dbReference type="InterPro" id="IPR003152">
    <property type="entry name" value="FATC_dom"/>
</dbReference>
<evidence type="ECO:0000259" key="10">
    <source>
        <dbReference type="PROSITE" id="PS50290"/>
    </source>
</evidence>
<dbReference type="InterPro" id="IPR003151">
    <property type="entry name" value="PIK-rel_kinase_FAT"/>
</dbReference>
<feature type="domain" description="PI3K/PI4K catalytic" evidence="10">
    <location>
        <begin position="1898"/>
        <end position="2210"/>
    </location>
</feature>
<accession>A2FRM9</accession>
<dbReference type="PROSITE" id="PS51190">
    <property type="entry name" value="FATC"/>
    <property type="match status" value="1"/>
</dbReference>
<dbReference type="Proteomes" id="UP000001542">
    <property type="component" value="Unassembled WGS sequence"/>
</dbReference>
<dbReference type="InterPro" id="IPR000403">
    <property type="entry name" value="PI3/4_kinase_cat_dom"/>
</dbReference>
<dbReference type="InterPro" id="IPR011009">
    <property type="entry name" value="Kinase-like_dom_sf"/>
</dbReference>
<dbReference type="Pfam" id="PF02260">
    <property type="entry name" value="FATC"/>
    <property type="match status" value="1"/>
</dbReference>
<dbReference type="GO" id="GO:0004674">
    <property type="term" value="F:protein serine/threonine kinase activity"/>
    <property type="evidence" value="ECO:0000318"/>
    <property type="project" value="GO_Central"/>
</dbReference>
<dbReference type="InterPro" id="IPR036940">
    <property type="entry name" value="PI3/4_kinase_cat_sf"/>
</dbReference>
<evidence type="ECO:0000259" key="11">
    <source>
        <dbReference type="PROSITE" id="PS51189"/>
    </source>
</evidence>
<dbReference type="VEuPathDB" id="TrichDB:TVAGG3_1075600"/>
<dbReference type="InterPro" id="IPR009076">
    <property type="entry name" value="FRB_dom"/>
</dbReference>
<dbReference type="GO" id="GO:0106310">
    <property type="term" value="F:protein serine kinase activity"/>
    <property type="evidence" value="ECO:0007669"/>
    <property type="project" value="RHEA"/>
</dbReference>
<dbReference type="Pfam" id="PF02259">
    <property type="entry name" value="FAT"/>
    <property type="match status" value="1"/>
</dbReference>
<dbReference type="InterPro" id="IPR050517">
    <property type="entry name" value="DDR_Repair_Kinase"/>
</dbReference>
<dbReference type="Pfam" id="PF00454">
    <property type="entry name" value="PI3_PI4_kinase"/>
    <property type="match status" value="1"/>
</dbReference>
<comment type="catalytic activity">
    <reaction evidence="7 9">
        <text>L-threonyl-[protein] + ATP = O-phospho-L-threonyl-[protein] + ADP + H(+)</text>
        <dbReference type="Rhea" id="RHEA:46608"/>
        <dbReference type="Rhea" id="RHEA-COMP:11060"/>
        <dbReference type="Rhea" id="RHEA-COMP:11605"/>
        <dbReference type="ChEBI" id="CHEBI:15378"/>
        <dbReference type="ChEBI" id="CHEBI:30013"/>
        <dbReference type="ChEBI" id="CHEBI:30616"/>
        <dbReference type="ChEBI" id="CHEBI:61977"/>
        <dbReference type="ChEBI" id="CHEBI:456216"/>
        <dbReference type="EC" id="2.7.11.1"/>
    </reaction>
</comment>
<dbReference type="CDD" id="cd05169">
    <property type="entry name" value="PIKKc_TOR"/>
    <property type="match status" value="1"/>
</dbReference>
<dbReference type="Pfam" id="PF08771">
    <property type="entry name" value="FRB_dom"/>
    <property type="match status" value="1"/>
</dbReference>
<dbReference type="SMART" id="SM01345">
    <property type="entry name" value="Rapamycin_bind"/>
    <property type="match status" value="1"/>
</dbReference>
<dbReference type="GO" id="GO:0038201">
    <property type="term" value="C:TOR complex"/>
    <property type="evidence" value="ECO:0000318"/>
    <property type="project" value="GO_Central"/>
</dbReference>
<reference evidence="13" key="2">
    <citation type="journal article" date="2007" name="Science">
        <title>Draft genome sequence of the sexually transmitted pathogen Trichomonas vaginalis.</title>
        <authorList>
            <person name="Carlton J.M."/>
            <person name="Hirt R.P."/>
            <person name="Silva J.C."/>
            <person name="Delcher A.L."/>
            <person name="Schatz M."/>
            <person name="Zhao Q."/>
            <person name="Wortman J.R."/>
            <person name="Bidwell S.L."/>
            <person name="Alsmark U.C.M."/>
            <person name="Besteiro S."/>
            <person name="Sicheritz-Ponten T."/>
            <person name="Noel C.J."/>
            <person name="Dacks J.B."/>
            <person name="Foster P.G."/>
            <person name="Simillion C."/>
            <person name="Van de Peer Y."/>
            <person name="Miranda-Saavedra D."/>
            <person name="Barton G.J."/>
            <person name="Westrop G.D."/>
            <person name="Mueller S."/>
            <person name="Dessi D."/>
            <person name="Fiori P.L."/>
            <person name="Ren Q."/>
            <person name="Paulsen I."/>
            <person name="Zhang H."/>
            <person name="Bastida-Corcuera F.D."/>
            <person name="Simoes-Barbosa A."/>
            <person name="Brown M.T."/>
            <person name="Hayes R.D."/>
            <person name="Mukherjee M."/>
            <person name="Okumura C.Y."/>
            <person name="Schneider R."/>
            <person name="Smith A.J."/>
            <person name="Vanacova S."/>
            <person name="Villalvazo M."/>
            <person name="Haas B.J."/>
            <person name="Pertea M."/>
            <person name="Feldblyum T.V."/>
            <person name="Utterback T.R."/>
            <person name="Shu C.L."/>
            <person name="Osoegawa K."/>
            <person name="de Jong P.J."/>
            <person name="Hrdy I."/>
            <person name="Horvathova L."/>
            <person name="Zubacova Z."/>
            <person name="Dolezal P."/>
            <person name="Malik S.B."/>
            <person name="Logsdon J.M. Jr."/>
            <person name="Henze K."/>
            <person name="Gupta A."/>
            <person name="Wang C.C."/>
            <person name="Dunne R.L."/>
            <person name="Upcroft J.A."/>
            <person name="Upcroft P."/>
            <person name="White O."/>
            <person name="Salzberg S.L."/>
            <person name="Tang P."/>
            <person name="Chiu C.-H."/>
            <person name="Lee Y.-S."/>
            <person name="Embley T.M."/>
            <person name="Coombs G.H."/>
            <person name="Mottram J.C."/>
            <person name="Tachezy J."/>
            <person name="Fraser-Liggett C.M."/>
            <person name="Johnson P.J."/>
        </authorList>
    </citation>
    <scope>NUCLEOTIDE SEQUENCE [LARGE SCALE GENOMIC DNA]</scope>
    <source>
        <strain evidence="13">G3</strain>
    </source>
</reference>
<dbReference type="GO" id="GO:0031929">
    <property type="term" value="P:TOR signaling"/>
    <property type="evidence" value="ECO:0000318"/>
    <property type="project" value="GO_Central"/>
</dbReference>
<dbReference type="Gene3D" id="1.10.1070.11">
    <property type="entry name" value="Phosphatidylinositol 3-/4-kinase, catalytic domain"/>
    <property type="match status" value="1"/>
</dbReference>
<dbReference type="Gene3D" id="3.30.1010.10">
    <property type="entry name" value="Phosphatidylinositol 3-kinase Catalytic Subunit, Chain A, domain 4"/>
    <property type="match status" value="1"/>
</dbReference>
<dbReference type="InterPro" id="IPR024585">
    <property type="entry name" value="mTOR_dom"/>
</dbReference>
<evidence type="ECO:0000313" key="13">
    <source>
        <dbReference type="EMBL" id="EAX92448.1"/>
    </source>
</evidence>
<dbReference type="InterPro" id="IPR014009">
    <property type="entry name" value="PIK_FAT"/>
</dbReference>
<evidence type="ECO:0000256" key="5">
    <source>
        <dbReference type="ARBA" id="ARBA00022777"/>
    </source>
</evidence>
<dbReference type="SMART" id="SM01346">
    <property type="entry name" value="DUF3385"/>
    <property type="match status" value="1"/>
</dbReference>
<dbReference type="GO" id="GO:0016242">
    <property type="term" value="P:negative regulation of macroautophagy"/>
    <property type="evidence" value="ECO:0000318"/>
    <property type="project" value="GO_Central"/>
</dbReference>
<evidence type="ECO:0000259" key="12">
    <source>
        <dbReference type="PROSITE" id="PS51190"/>
    </source>
</evidence>
<dbReference type="PROSITE" id="PS50290">
    <property type="entry name" value="PI3_4_KINASE_3"/>
    <property type="match status" value="1"/>
</dbReference>
<keyword evidence="2 9" id="KW-0808">Transferase</keyword>
<protein>
    <recommendedName>
        <fullName evidence="9">Serine/threonine-protein kinase TOR</fullName>
        <ecNumber evidence="9">2.7.11.1</ecNumber>
    </recommendedName>
</protein>
<feature type="domain" description="FATC" evidence="12">
    <location>
        <begin position="2234"/>
        <end position="2266"/>
    </location>
</feature>
<dbReference type="FunFam" id="1.25.10.10:FF:000877">
    <property type="entry name" value="Serine/threonine-protein kinase TOR"/>
    <property type="match status" value="1"/>
</dbReference>
<dbReference type="GO" id="GO:0005524">
    <property type="term" value="F:ATP binding"/>
    <property type="evidence" value="ECO:0007669"/>
    <property type="project" value="UniProtKB-KW"/>
</dbReference>
<feature type="domain" description="FAT" evidence="11">
    <location>
        <begin position="1190"/>
        <end position="1727"/>
    </location>
</feature>
<comment type="similarity">
    <text evidence="1 9">Belongs to the PI3/PI4-kinase family.</text>
</comment>
<dbReference type="GO" id="GO:0005634">
    <property type="term" value="C:nucleus"/>
    <property type="evidence" value="ECO:0000318"/>
    <property type="project" value="GO_Central"/>
</dbReference>
<evidence type="ECO:0000256" key="2">
    <source>
        <dbReference type="ARBA" id="ARBA00022679"/>
    </source>
</evidence>
<dbReference type="EMBL" id="DS113967">
    <property type="protein sequence ID" value="EAX92448.1"/>
    <property type="molecule type" value="Genomic_DNA"/>
</dbReference>
<comment type="catalytic activity">
    <reaction evidence="8">
        <text>L-seryl-[protein] + ATP = O-phospho-L-seryl-[protein] + ADP + H(+)</text>
        <dbReference type="Rhea" id="RHEA:17989"/>
        <dbReference type="Rhea" id="RHEA-COMP:9863"/>
        <dbReference type="Rhea" id="RHEA-COMP:11604"/>
        <dbReference type="ChEBI" id="CHEBI:15378"/>
        <dbReference type="ChEBI" id="CHEBI:29999"/>
        <dbReference type="ChEBI" id="CHEBI:30616"/>
        <dbReference type="ChEBI" id="CHEBI:83421"/>
        <dbReference type="ChEBI" id="CHEBI:456216"/>
        <dbReference type="EC" id="2.7.11.1"/>
    </reaction>
</comment>
<dbReference type="FunFam" id="3.30.1010.10:FF:000025">
    <property type="entry name" value="PIKK family atypical protein kinase"/>
    <property type="match status" value="1"/>
</dbReference>
<dbReference type="FunFam" id="1.25.10.10:FF:001919">
    <property type="entry name" value="Serine/threonine-protein kinase TOR"/>
    <property type="match status" value="1"/>
</dbReference>
<name>A2FRM9_TRIV3</name>
<dbReference type="InterPro" id="IPR011989">
    <property type="entry name" value="ARM-like"/>
</dbReference>
<dbReference type="SUPFAM" id="SSF56112">
    <property type="entry name" value="Protein kinase-like (PK-like)"/>
    <property type="match status" value="1"/>
</dbReference>
<keyword evidence="5 9" id="KW-0418">Kinase</keyword>
<dbReference type="VEuPathDB" id="TrichDB:TVAG_327580"/>
<dbReference type="SMR" id="A2FRM9"/>
<evidence type="ECO:0000256" key="3">
    <source>
        <dbReference type="ARBA" id="ARBA00022737"/>
    </source>
</evidence>
<dbReference type="InterPro" id="IPR026683">
    <property type="entry name" value="TOR_cat"/>
</dbReference>
<keyword evidence="9" id="KW-0723">Serine/threonine-protein kinase</keyword>